<comment type="caution">
    <text evidence="1">The sequence shown here is derived from an EMBL/GenBank/DDBJ whole genome shotgun (WGS) entry which is preliminary data.</text>
</comment>
<sequence>MEKPKRGGRKRSCSTRCTPSNCERFSIGKGVKFKTDSGAISTLWDCRGSSLSHRRPISKNLLWINQYMRRALLLTLSNSETEHLTYPCAKKISGRCCCAFLHIIWNIPLGHTTPTKEIHIL</sequence>
<dbReference type="Proteomes" id="UP000824782">
    <property type="component" value="Unassembled WGS sequence"/>
</dbReference>
<proteinExistence type="predicted"/>
<keyword evidence="2" id="KW-1185">Reference proteome</keyword>
<organism evidence="1 2">
    <name type="scientific">Engystomops pustulosus</name>
    <name type="common">Tungara frog</name>
    <name type="synonym">Physalaemus pustulosus</name>
    <dbReference type="NCBI Taxonomy" id="76066"/>
    <lineage>
        <taxon>Eukaryota</taxon>
        <taxon>Metazoa</taxon>
        <taxon>Chordata</taxon>
        <taxon>Craniata</taxon>
        <taxon>Vertebrata</taxon>
        <taxon>Euteleostomi</taxon>
        <taxon>Amphibia</taxon>
        <taxon>Batrachia</taxon>
        <taxon>Anura</taxon>
        <taxon>Neobatrachia</taxon>
        <taxon>Hyloidea</taxon>
        <taxon>Leptodactylidae</taxon>
        <taxon>Leiuperinae</taxon>
        <taxon>Engystomops</taxon>
    </lineage>
</organism>
<evidence type="ECO:0000313" key="2">
    <source>
        <dbReference type="Proteomes" id="UP000824782"/>
    </source>
</evidence>
<dbReference type="EMBL" id="WNYA01000004">
    <property type="protein sequence ID" value="KAG8576103.1"/>
    <property type="molecule type" value="Genomic_DNA"/>
</dbReference>
<gene>
    <name evidence="1" type="ORF">GDO81_009772</name>
</gene>
<name>A0AAV7BTQ5_ENGPU</name>
<protein>
    <submittedName>
        <fullName evidence="1">Uncharacterized protein</fullName>
    </submittedName>
</protein>
<reference evidence="1" key="1">
    <citation type="thesis" date="2020" institute="ProQuest LLC" country="789 East Eisenhower Parkway, Ann Arbor, MI, USA">
        <title>Comparative Genomics and Chromosome Evolution.</title>
        <authorList>
            <person name="Mudd A.B."/>
        </authorList>
    </citation>
    <scope>NUCLEOTIDE SEQUENCE</scope>
    <source>
        <strain evidence="1">237g6f4</strain>
        <tissue evidence="1">Blood</tissue>
    </source>
</reference>
<evidence type="ECO:0000313" key="1">
    <source>
        <dbReference type="EMBL" id="KAG8576103.1"/>
    </source>
</evidence>
<dbReference type="AlphaFoldDB" id="A0AAV7BTQ5"/>
<accession>A0AAV7BTQ5</accession>